<dbReference type="OrthoDB" id="6619981at2759"/>
<sequence length="64" mass="7771">MSQAEQWKERRECLEMLKRELSKVHITNKTPDLDYFLEDDETKEQDVTITELQDDNISKREKNK</sequence>
<name>A0A154P2R4_DUFNO</name>
<dbReference type="AlphaFoldDB" id="A0A154P2R4"/>
<evidence type="ECO:0000313" key="1">
    <source>
        <dbReference type="EMBL" id="KZC05518.1"/>
    </source>
</evidence>
<dbReference type="EMBL" id="KQ434794">
    <property type="protein sequence ID" value="KZC05518.1"/>
    <property type="molecule type" value="Genomic_DNA"/>
</dbReference>
<accession>A0A154P2R4</accession>
<organism evidence="1 2">
    <name type="scientific">Dufourea novaeangliae</name>
    <name type="common">Sweat bee</name>
    <dbReference type="NCBI Taxonomy" id="178035"/>
    <lineage>
        <taxon>Eukaryota</taxon>
        <taxon>Metazoa</taxon>
        <taxon>Ecdysozoa</taxon>
        <taxon>Arthropoda</taxon>
        <taxon>Hexapoda</taxon>
        <taxon>Insecta</taxon>
        <taxon>Pterygota</taxon>
        <taxon>Neoptera</taxon>
        <taxon>Endopterygota</taxon>
        <taxon>Hymenoptera</taxon>
        <taxon>Apocrita</taxon>
        <taxon>Aculeata</taxon>
        <taxon>Apoidea</taxon>
        <taxon>Anthophila</taxon>
        <taxon>Halictidae</taxon>
        <taxon>Rophitinae</taxon>
        <taxon>Dufourea</taxon>
    </lineage>
</organism>
<keyword evidence="2" id="KW-1185">Reference proteome</keyword>
<gene>
    <name evidence="1" type="ORF">WN55_07093</name>
</gene>
<evidence type="ECO:0000313" key="2">
    <source>
        <dbReference type="Proteomes" id="UP000076502"/>
    </source>
</evidence>
<protein>
    <submittedName>
        <fullName evidence="1">Uncharacterized protein</fullName>
    </submittedName>
</protein>
<dbReference type="Proteomes" id="UP000076502">
    <property type="component" value="Unassembled WGS sequence"/>
</dbReference>
<reference evidence="1 2" key="1">
    <citation type="submission" date="2015-07" db="EMBL/GenBank/DDBJ databases">
        <title>The genome of Dufourea novaeangliae.</title>
        <authorList>
            <person name="Pan H."/>
            <person name="Kapheim K."/>
        </authorList>
    </citation>
    <scope>NUCLEOTIDE SEQUENCE [LARGE SCALE GENOMIC DNA]</scope>
    <source>
        <strain evidence="1">0120121106</strain>
        <tissue evidence="1">Whole body</tissue>
    </source>
</reference>
<proteinExistence type="predicted"/>